<comment type="caution">
    <text evidence="1">The sequence shown here is derived from an EMBL/GenBank/DDBJ whole genome shotgun (WGS) entry which is preliminary data.</text>
</comment>
<gene>
    <name evidence="1" type="ORF">C2E21_2568</name>
</gene>
<evidence type="ECO:0000313" key="1">
    <source>
        <dbReference type="EMBL" id="PRW58912.1"/>
    </source>
</evidence>
<dbReference type="GO" id="GO:0016853">
    <property type="term" value="F:isomerase activity"/>
    <property type="evidence" value="ECO:0007669"/>
    <property type="project" value="UniProtKB-KW"/>
</dbReference>
<dbReference type="EMBL" id="LHPG02000004">
    <property type="protein sequence ID" value="PRW58912.1"/>
    <property type="molecule type" value="Genomic_DNA"/>
</dbReference>
<keyword evidence="2" id="KW-1185">Reference proteome</keyword>
<protein>
    <submittedName>
        <fullName evidence="1">Xylose isomerase</fullName>
    </submittedName>
</protein>
<name>A0A2P6TXX3_CHLSO</name>
<dbReference type="Proteomes" id="UP000239899">
    <property type="component" value="Unassembled WGS sequence"/>
</dbReference>
<dbReference type="AlphaFoldDB" id="A0A2P6TXX3"/>
<proteinExistence type="predicted"/>
<reference evidence="1 2" key="1">
    <citation type="journal article" date="2018" name="Plant J.">
        <title>Genome sequences of Chlorella sorokiniana UTEX 1602 and Micractinium conductrix SAG 241.80: implications to maltose excretion by a green alga.</title>
        <authorList>
            <person name="Arriola M.B."/>
            <person name="Velmurugan N."/>
            <person name="Zhang Y."/>
            <person name="Plunkett M.H."/>
            <person name="Hondzo H."/>
            <person name="Barney B.M."/>
        </authorList>
    </citation>
    <scope>NUCLEOTIDE SEQUENCE [LARGE SCALE GENOMIC DNA]</scope>
    <source>
        <strain evidence="2">UTEX 1602</strain>
    </source>
</reference>
<organism evidence="1 2">
    <name type="scientific">Chlorella sorokiniana</name>
    <name type="common">Freshwater green alga</name>
    <dbReference type="NCBI Taxonomy" id="3076"/>
    <lineage>
        <taxon>Eukaryota</taxon>
        <taxon>Viridiplantae</taxon>
        <taxon>Chlorophyta</taxon>
        <taxon>core chlorophytes</taxon>
        <taxon>Trebouxiophyceae</taxon>
        <taxon>Chlorellales</taxon>
        <taxon>Chlorellaceae</taxon>
        <taxon>Chlorella clade</taxon>
        <taxon>Chlorella</taxon>
    </lineage>
</organism>
<sequence length="108" mass="11387">MHASVCCAPALLPSKPRLAAAPPPQRCIGAARPSARSLRCQSIADTLSDLNMVVTAGLVVYLFWRQQEGAAKQAQLDVMLSKLEGEAEAALLQRRTEQGNGGDDGEAA</sequence>
<evidence type="ECO:0000313" key="2">
    <source>
        <dbReference type="Proteomes" id="UP000239899"/>
    </source>
</evidence>
<accession>A0A2P6TXX3</accession>
<keyword evidence="1" id="KW-0413">Isomerase</keyword>